<keyword evidence="3 7" id="KW-0963">Cytoplasm</keyword>
<dbReference type="GO" id="GO:0051259">
    <property type="term" value="P:protein complex oligomerization"/>
    <property type="evidence" value="ECO:0007669"/>
    <property type="project" value="InterPro"/>
</dbReference>
<feature type="domain" description="Arginine repressor DNA-binding" evidence="8">
    <location>
        <begin position="20"/>
        <end position="79"/>
    </location>
</feature>
<dbReference type="EMBL" id="AP018400">
    <property type="protein sequence ID" value="BBA92970.1"/>
    <property type="molecule type" value="Genomic_DNA"/>
</dbReference>
<comment type="similarity">
    <text evidence="2 7">Belongs to the ArgR family.</text>
</comment>
<evidence type="ECO:0000256" key="4">
    <source>
        <dbReference type="ARBA" id="ARBA00023015"/>
    </source>
</evidence>
<dbReference type="Gene3D" id="3.30.1360.40">
    <property type="match status" value="1"/>
</dbReference>
<dbReference type="InterPro" id="IPR020900">
    <property type="entry name" value="Arg_repress_DNA-bd"/>
</dbReference>
<keyword evidence="7" id="KW-0055">Arginine biosynthesis</keyword>
<evidence type="ECO:0000256" key="3">
    <source>
        <dbReference type="ARBA" id="ARBA00022490"/>
    </source>
</evidence>
<protein>
    <recommendedName>
        <fullName evidence="7">Arginine repressor</fullName>
    </recommendedName>
</protein>
<feature type="domain" description="Arginine repressor C-terminal" evidence="9">
    <location>
        <begin position="96"/>
        <end position="161"/>
    </location>
</feature>
<dbReference type="InterPro" id="IPR036388">
    <property type="entry name" value="WH-like_DNA-bd_sf"/>
</dbReference>
<dbReference type="InterPro" id="IPR036390">
    <property type="entry name" value="WH_DNA-bd_sf"/>
</dbReference>
<dbReference type="HAMAP" id="MF_00173">
    <property type="entry name" value="Arg_repressor"/>
    <property type="match status" value="1"/>
</dbReference>
<sequence length="172" mass="19698">MILLFTEHSHPEEIPMNKIESRHQLILSLIMEKKIHTQQELQELLHVNGVSVTQSTLSRDIKMLNLVKVNEEDSAHYVINPIAPTRWEKRLRLYMEDALVMLKPIQHQVVLKTLPGLANSFGSILDAMEIPQIVATVCGDDVCLIICENVEGAQACFDYLKQYTPPFFFSRL</sequence>
<dbReference type="GO" id="GO:0006526">
    <property type="term" value="P:L-arginine biosynthetic process"/>
    <property type="evidence" value="ECO:0007669"/>
    <property type="project" value="UniProtKB-UniPathway"/>
</dbReference>
<dbReference type="Gene3D" id="1.10.10.10">
    <property type="entry name" value="Winged helix-like DNA-binding domain superfamily/Winged helix DNA-binding domain"/>
    <property type="match status" value="1"/>
</dbReference>
<gene>
    <name evidence="7" type="primary">argR</name>
    <name evidence="10" type="ORF">SR187_6830</name>
</gene>
<dbReference type="PANTHER" id="PTHR34471:SF1">
    <property type="entry name" value="ARGININE REPRESSOR"/>
    <property type="match status" value="1"/>
</dbReference>
<keyword evidence="7" id="KW-0678">Repressor</keyword>
<evidence type="ECO:0000256" key="1">
    <source>
        <dbReference type="ARBA" id="ARBA00004496"/>
    </source>
</evidence>
<dbReference type="InterPro" id="IPR020899">
    <property type="entry name" value="Arg_repress_C"/>
</dbReference>
<comment type="pathway">
    <text evidence="7">Amino-acid biosynthesis; L-arginine biosynthesis [regulation].</text>
</comment>
<evidence type="ECO:0000256" key="5">
    <source>
        <dbReference type="ARBA" id="ARBA00023125"/>
    </source>
</evidence>
<evidence type="ECO:0000259" key="9">
    <source>
        <dbReference type="Pfam" id="PF02863"/>
    </source>
</evidence>
<dbReference type="GO" id="GO:0003700">
    <property type="term" value="F:DNA-binding transcription factor activity"/>
    <property type="evidence" value="ECO:0007669"/>
    <property type="project" value="UniProtKB-UniRule"/>
</dbReference>
<name>A0A2Z5TNS7_9STRE</name>
<dbReference type="SUPFAM" id="SSF46785">
    <property type="entry name" value="Winged helix' DNA-binding domain"/>
    <property type="match status" value="1"/>
</dbReference>
<dbReference type="InterPro" id="IPR001669">
    <property type="entry name" value="Arg_repress"/>
</dbReference>
<evidence type="ECO:0000256" key="7">
    <source>
        <dbReference type="HAMAP-Rule" id="MF_00173"/>
    </source>
</evidence>
<dbReference type="GO" id="GO:0003677">
    <property type="term" value="F:DNA binding"/>
    <property type="evidence" value="ECO:0007669"/>
    <property type="project" value="UniProtKB-KW"/>
</dbReference>
<keyword evidence="6 7" id="KW-0804">Transcription</keyword>
<reference evidence="10 11" key="1">
    <citation type="journal article" date="2018" name="Genome Biol. Evol.">
        <title>Complete Genome Sequence of Streptococcus ruminantium sp. nov. GUT-187T (=DSM 104980T =JCM 31869T), the Type Strain of S. ruminantium, and Comparison with Genome Sequences of Streptococcus suis Strains.</title>
        <authorList>
            <person name="Tohya M."/>
            <person name="Sekizaki T."/>
            <person name="Miyoshi-Akiyama T."/>
        </authorList>
    </citation>
    <scope>NUCLEOTIDE SEQUENCE [LARGE SCALE GENOMIC DNA]</scope>
    <source>
        <strain evidence="10 11">GUT187T</strain>
    </source>
</reference>
<dbReference type="SUPFAM" id="SSF55252">
    <property type="entry name" value="C-terminal domain of arginine repressor"/>
    <property type="match status" value="1"/>
</dbReference>
<dbReference type="Proteomes" id="UP000269331">
    <property type="component" value="Chromosome"/>
</dbReference>
<dbReference type="KEGG" id="srq:SR187_6830"/>
<accession>A0A2Z5TNS7</accession>
<dbReference type="Pfam" id="PF02863">
    <property type="entry name" value="Arg_repressor_C"/>
    <property type="match status" value="1"/>
</dbReference>
<evidence type="ECO:0000256" key="2">
    <source>
        <dbReference type="ARBA" id="ARBA00008316"/>
    </source>
</evidence>
<keyword evidence="7" id="KW-0028">Amino-acid biosynthesis</keyword>
<proteinExistence type="inferred from homology"/>
<dbReference type="GO" id="GO:0034618">
    <property type="term" value="F:arginine binding"/>
    <property type="evidence" value="ECO:0007669"/>
    <property type="project" value="InterPro"/>
</dbReference>
<dbReference type="GO" id="GO:0005737">
    <property type="term" value="C:cytoplasm"/>
    <property type="evidence" value="ECO:0007669"/>
    <property type="project" value="UniProtKB-SubCell"/>
</dbReference>
<dbReference type="PRINTS" id="PR01467">
    <property type="entry name" value="ARGREPRESSOR"/>
</dbReference>
<dbReference type="UniPathway" id="UPA00068"/>
<evidence type="ECO:0000313" key="11">
    <source>
        <dbReference type="Proteomes" id="UP000269331"/>
    </source>
</evidence>
<dbReference type="AlphaFoldDB" id="A0A2Z5TNS7"/>
<keyword evidence="5 7" id="KW-0238">DNA-binding</keyword>
<evidence type="ECO:0000256" key="6">
    <source>
        <dbReference type="ARBA" id="ARBA00023163"/>
    </source>
</evidence>
<dbReference type="Pfam" id="PF01316">
    <property type="entry name" value="Arg_repressor"/>
    <property type="match status" value="1"/>
</dbReference>
<comment type="subcellular location">
    <subcellularLocation>
        <location evidence="1 7">Cytoplasm</location>
    </subcellularLocation>
</comment>
<evidence type="ECO:0000313" key="10">
    <source>
        <dbReference type="EMBL" id="BBA92970.1"/>
    </source>
</evidence>
<dbReference type="InterPro" id="IPR036251">
    <property type="entry name" value="Arg_repress_C_sf"/>
</dbReference>
<dbReference type="PANTHER" id="PTHR34471">
    <property type="entry name" value="ARGININE REPRESSOR"/>
    <property type="match status" value="1"/>
</dbReference>
<keyword evidence="4 7" id="KW-0805">Transcription regulation</keyword>
<dbReference type="GO" id="GO:1900079">
    <property type="term" value="P:regulation of arginine biosynthetic process"/>
    <property type="evidence" value="ECO:0007669"/>
    <property type="project" value="UniProtKB-UniRule"/>
</dbReference>
<evidence type="ECO:0000259" key="8">
    <source>
        <dbReference type="Pfam" id="PF01316"/>
    </source>
</evidence>
<comment type="function">
    <text evidence="7">Regulates arginine biosynthesis genes.</text>
</comment>
<organism evidence="10 11">
    <name type="scientific">Streptococcus ruminantium</name>
    <dbReference type="NCBI Taxonomy" id="1917441"/>
    <lineage>
        <taxon>Bacteria</taxon>
        <taxon>Bacillati</taxon>
        <taxon>Bacillota</taxon>
        <taxon>Bacilli</taxon>
        <taxon>Lactobacillales</taxon>
        <taxon>Streptococcaceae</taxon>
        <taxon>Streptococcus</taxon>
    </lineage>
</organism>